<proteinExistence type="predicted"/>
<evidence type="ECO:0000256" key="3">
    <source>
        <dbReference type="ARBA" id="ARBA00022692"/>
    </source>
</evidence>
<keyword evidence="3 11" id="KW-0812">Transmembrane</keyword>
<dbReference type="PANTHER" id="PTHR11972">
    <property type="entry name" value="NADPH OXIDASE"/>
    <property type="match status" value="1"/>
</dbReference>
<evidence type="ECO:0000256" key="9">
    <source>
        <dbReference type="ARBA" id="ARBA00023136"/>
    </source>
</evidence>
<evidence type="ECO:0000256" key="8">
    <source>
        <dbReference type="ARBA" id="ARBA00023065"/>
    </source>
</evidence>
<feature type="compositionally biased region" description="Polar residues" evidence="10">
    <location>
        <begin position="667"/>
        <end position="680"/>
    </location>
</feature>
<keyword evidence="9 11" id="KW-0472">Membrane</keyword>
<feature type="transmembrane region" description="Helical" evidence="11">
    <location>
        <begin position="245"/>
        <end position="264"/>
    </location>
</feature>
<feature type="domain" description="Ferric oxidoreductase" evidence="12">
    <location>
        <begin position="148"/>
        <end position="259"/>
    </location>
</feature>
<feature type="region of interest" description="Disordered" evidence="10">
    <location>
        <begin position="667"/>
        <end position="708"/>
    </location>
</feature>
<keyword evidence="4" id="KW-0274">FAD</keyword>
<dbReference type="SFLD" id="SFLDF00463">
    <property type="entry name" value="AIM14"/>
    <property type="match status" value="1"/>
</dbReference>
<evidence type="ECO:0000256" key="5">
    <source>
        <dbReference type="ARBA" id="ARBA00022982"/>
    </source>
</evidence>
<dbReference type="Pfam" id="PF01794">
    <property type="entry name" value="Ferric_reduct"/>
    <property type="match status" value="1"/>
</dbReference>
<feature type="transmembrane region" description="Helical" evidence="11">
    <location>
        <begin position="218"/>
        <end position="238"/>
    </location>
</feature>
<keyword evidence="2" id="KW-0285">Flavoprotein</keyword>
<name>A5DSM7_LODEL</name>
<evidence type="ECO:0000313" key="14">
    <source>
        <dbReference type="Proteomes" id="UP000001996"/>
    </source>
</evidence>
<dbReference type="FunCoup" id="A5DSM7">
    <property type="interactions" value="10"/>
</dbReference>
<evidence type="ECO:0000256" key="4">
    <source>
        <dbReference type="ARBA" id="ARBA00022827"/>
    </source>
</evidence>
<dbReference type="InParanoid" id="A5DSM7"/>
<dbReference type="KEGG" id="lel:PVL30_000355"/>
<feature type="transmembrane region" description="Helical" evidence="11">
    <location>
        <begin position="439"/>
        <end position="458"/>
    </location>
</feature>
<keyword evidence="8" id="KW-0406">Ion transport</keyword>
<dbReference type="GO" id="GO:0005886">
    <property type="term" value="C:plasma membrane"/>
    <property type="evidence" value="ECO:0007669"/>
    <property type="project" value="TreeGrafter"/>
</dbReference>
<keyword evidence="7" id="KW-0560">Oxidoreductase</keyword>
<feature type="transmembrane region" description="Helical" evidence="11">
    <location>
        <begin position="35"/>
        <end position="58"/>
    </location>
</feature>
<dbReference type="InterPro" id="IPR050369">
    <property type="entry name" value="RBOH/FRE"/>
</dbReference>
<dbReference type="InterPro" id="IPR013130">
    <property type="entry name" value="Fe3_Rdtase_TM_dom"/>
</dbReference>
<dbReference type="SFLD" id="SFLDG01168">
    <property type="entry name" value="Ferric_reductase_subgroup_(FRE"/>
    <property type="match status" value="1"/>
</dbReference>
<evidence type="ECO:0000256" key="10">
    <source>
        <dbReference type="SAM" id="MobiDB-lite"/>
    </source>
</evidence>
<dbReference type="OrthoDB" id="10006946at2759"/>
<dbReference type="GeneID" id="5235294"/>
<keyword evidence="14" id="KW-1185">Reference proteome</keyword>
<dbReference type="VEuPathDB" id="FungiDB:LELG_00363"/>
<evidence type="ECO:0000256" key="11">
    <source>
        <dbReference type="SAM" id="Phobius"/>
    </source>
</evidence>
<dbReference type="GO" id="GO:0033215">
    <property type="term" value="P:reductive iron assimilation"/>
    <property type="evidence" value="ECO:0007669"/>
    <property type="project" value="TreeGrafter"/>
</dbReference>
<dbReference type="EMBL" id="CH981524">
    <property type="protein sequence ID" value="EDK42185.1"/>
    <property type="molecule type" value="Genomic_DNA"/>
</dbReference>
<organism evidence="13 14">
    <name type="scientific">Lodderomyces elongisporus (strain ATCC 11503 / CBS 2605 / JCM 1781 / NBRC 1676 / NRRL YB-4239)</name>
    <name type="common">Yeast</name>
    <name type="synonym">Saccharomyces elongisporus</name>
    <dbReference type="NCBI Taxonomy" id="379508"/>
    <lineage>
        <taxon>Eukaryota</taxon>
        <taxon>Fungi</taxon>
        <taxon>Dikarya</taxon>
        <taxon>Ascomycota</taxon>
        <taxon>Saccharomycotina</taxon>
        <taxon>Pichiomycetes</taxon>
        <taxon>Debaryomycetaceae</taxon>
        <taxon>Candida/Lodderomyces clade</taxon>
        <taxon>Lodderomyces</taxon>
    </lineage>
</organism>
<evidence type="ECO:0000259" key="12">
    <source>
        <dbReference type="Pfam" id="PF01794"/>
    </source>
</evidence>
<dbReference type="SFLD" id="SFLDS00052">
    <property type="entry name" value="Ferric_Reductase_Domain"/>
    <property type="match status" value="1"/>
</dbReference>
<reference evidence="13 14" key="1">
    <citation type="journal article" date="2009" name="Nature">
        <title>Evolution of pathogenicity and sexual reproduction in eight Candida genomes.</title>
        <authorList>
            <person name="Butler G."/>
            <person name="Rasmussen M.D."/>
            <person name="Lin M.F."/>
            <person name="Santos M.A."/>
            <person name="Sakthikumar S."/>
            <person name="Munro C.A."/>
            <person name="Rheinbay E."/>
            <person name="Grabherr M."/>
            <person name="Forche A."/>
            <person name="Reedy J.L."/>
            <person name="Agrafioti I."/>
            <person name="Arnaud M.B."/>
            <person name="Bates S."/>
            <person name="Brown A.J."/>
            <person name="Brunke S."/>
            <person name="Costanzo M.C."/>
            <person name="Fitzpatrick D.A."/>
            <person name="de Groot P.W."/>
            <person name="Harris D."/>
            <person name="Hoyer L.L."/>
            <person name="Hube B."/>
            <person name="Klis F.M."/>
            <person name="Kodira C."/>
            <person name="Lennard N."/>
            <person name="Logue M.E."/>
            <person name="Martin R."/>
            <person name="Neiman A.M."/>
            <person name="Nikolaou E."/>
            <person name="Quail M.A."/>
            <person name="Quinn J."/>
            <person name="Santos M.C."/>
            <person name="Schmitzberger F.F."/>
            <person name="Sherlock G."/>
            <person name="Shah P."/>
            <person name="Silverstein K.A."/>
            <person name="Skrzypek M.S."/>
            <person name="Soll D."/>
            <person name="Staggs R."/>
            <person name="Stansfield I."/>
            <person name="Stumpf M.P."/>
            <person name="Sudbery P.E."/>
            <person name="Srikantha T."/>
            <person name="Zeng Q."/>
            <person name="Berman J."/>
            <person name="Berriman M."/>
            <person name="Heitman J."/>
            <person name="Gow N.A."/>
            <person name="Lorenz M.C."/>
            <person name="Birren B.W."/>
            <person name="Kellis M."/>
            <person name="Cuomo C.A."/>
        </authorList>
    </citation>
    <scope>NUCLEOTIDE SEQUENCE [LARGE SCALE GENOMIC DNA]</scope>
    <source>
        <strain evidence="14">ATCC 11503 / BCRC 21390 / CBS 2605 / JCM 1781 / NBRC 1676 / NRRL YB-4239</strain>
    </source>
</reference>
<feature type="transmembrane region" description="Helical" evidence="11">
    <location>
        <begin position="184"/>
        <end position="203"/>
    </location>
</feature>
<dbReference type="GO" id="GO:0000293">
    <property type="term" value="F:ferric-chelate reductase activity"/>
    <property type="evidence" value="ECO:0007669"/>
    <property type="project" value="TreeGrafter"/>
</dbReference>
<evidence type="ECO:0000256" key="2">
    <source>
        <dbReference type="ARBA" id="ARBA00022630"/>
    </source>
</evidence>
<gene>
    <name evidence="13" type="ORF">LELG_00363</name>
</gene>
<feature type="transmembrane region" description="Helical" evidence="11">
    <location>
        <begin position="270"/>
        <end position="287"/>
    </location>
</feature>
<dbReference type="Proteomes" id="UP000001996">
    <property type="component" value="Unassembled WGS sequence"/>
</dbReference>
<keyword evidence="8" id="KW-0813">Transport</keyword>
<evidence type="ECO:0000256" key="1">
    <source>
        <dbReference type="ARBA" id="ARBA00004141"/>
    </source>
</evidence>
<dbReference type="STRING" id="379508.A5DSM7"/>
<evidence type="ECO:0000256" key="6">
    <source>
        <dbReference type="ARBA" id="ARBA00022989"/>
    </source>
</evidence>
<sequence>MFNETLPESWTHYFHFPKGKTKEYSELRNYTTYKYGIITTVLLCFIILFIPIYHYIILHNYRLKFHFLKRFYTRLNHYIKHDHKPNCAQATFRDRFNSRAAQAVKSFAFYILLHLSTITQLIFWTAFLSTMSLVDIYHGDLIFLAKRLGRVAANCMPTVLFLTLRPSPLPNILYLTLIPIHKWLSRLIVLQSVLHTLIYLAYFDFSHTWQKTWKKENVYGWVALLGFLVIVVTSLSSFRRRWYKIFYIMHYSWTWIIVACLQIHVRPQPFTFYTLANIAILVGQIAYRWHLTRVSVRGEVKVIDVSPNLSLVEFPNSLISKQATAPGAHIRLTNYSSSWIVRVFKQIIPNYHPYTLVSLPQDRYQRLIIRKSNFQLFDGHKYLITGSYDPHLLFINYKLSNSIASVATSNNYTNNHNNKNTSKNNKWMLSKLHVDAKRILIVVGGSAISFALPILRAMNYHGVPTKVVWVIKDFRDILVLNYFDGFIHGEDFEIFVTGSNTLDEKSITLKNCKSNLSKRSIGALSAHYDLENERIPLLGSNEQITSLNQENQVEDVDVGINSDEEADAIDDGDSVAFTDADCTHHTTHMGIQTSTPRNRCPDNSAVLFDDIDDVLENDVSQLLDNRSSNFGYGSSGSIGSGSNNNSNVNNNHNYAYYDEFEVTNDTINQLPNAPQSPQQDSHLHLHTRASSPLQASSPAVSSAHVSRRPSMNEPFIPIYSRSSPAQSISWISQFTSLTRKLNIQHKIYKGRPKLNYRYYNWCINEGFTQCSGPTLDEHNNLVCCQDLPRNKVVEEDLNAEKIWVIGAGPKQLVENVKLWSSENGLKFHEEAFYS</sequence>
<dbReference type="eggNOG" id="KOG0039">
    <property type="taxonomic scope" value="Eukaryota"/>
</dbReference>
<feature type="compositionally biased region" description="Low complexity" evidence="10">
    <location>
        <begin position="695"/>
        <end position="704"/>
    </location>
</feature>
<comment type="subcellular location">
    <subcellularLocation>
        <location evidence="1">Membrane</location>
        <topology evidence="1">Multi-pass membrane protein</topology>
    </subcellularLocation>
</comment>
<evidence type="ECO:0000256" key="7">
    <source>
        <dbReference type="ARBA" id="ARBA00023002"/>
    </source>
</evidence>
<protein>
    <recommendedName>
        <fullName evidence="12">Ferric oxidoreductase domain-containing protein</fullName>
    </recommendedName>
</protein>
<accession>A5DSM7</accession>
<keyword evidence="6 11" id="KW-1133">Transmembrane helix</keyword>
<evidence type="ECO:0000313" key="13">
    <source>
        <dbReference type="EMBL" id="EDK42185.1"/>
    </source>
</evidence>
<feature type="transmembrane region" description="Helical" evidence="11">
    <location>
        <begin position="107"/>
        <end position="127"/>
    </location>
</feature>
<dbReference type="PANTHER" id="PTHR11972:SF178">
    <property type="entry name" value="FERRIC REDUCTASE TRANSMEMBRANE COMPONENT 8-RELATED"/>
    <property type="match status" value="1"/>
</dbReference>
<dbReference type="OMA" id="HAFANCD"/>
<dbReference type="AlphaFoldDB" id="A5DSM7"/>
<dbReference type="HOGENOM" id="CLU_025685_0_0_1"/>
<keyword evidence="5" id="KW-0249">Electron transport</keyword>